<dbReference type="InterPro" id="IPR027417">
    <property type="entry name" value="P-loop_NTPase"/>
</dbReference>
<dbReference type="Gene3D" id="3.40.50.300">
    <property type="entry name" value="P-loop containing nucleotide triphosphate hydrolases"/>
    <property type="match status" value="2"/>
</dbReference>
<dbReference type="AlphaFoldDB" id="A0A1D9P5Y6"/>
<dbReference type="PANTHER" id="PTHR37937:SF1">
    <property type="entry name" value="CONJUGATIVE TRANSFER: DNA TRANSPORT"/>
    <property type="match status" value="1"/>
</dbReference>
<accession>A0A1D9P5Y6</accession>
<feature type="region of interest" description="Disordered" evidence="7">
    <location>
        <begin position="447"/>
        <end position="469"/>
    </location>
</feature>
<evidence type="ECO:0000256" key="2">
    <source>
        <dbReference type="ARBA" id="ARBA00008806"/>
    </source>
</evidence>
<evidence type="ECO:0000256" key="6">
    <source>
        <dbReference type="ARBA" id="ARBA00023136"/>
    </source>
</evidence>
<keyword evidence="3" id="KW-1003">Cell membrane</keyword>
<feature type="compositionally biased region" description="Polar residues" evidence="7">
    <location>
        <begin position="447"/>
        <end position="456"/>
    </location>
</feature>
<gene>
    <name evidence="9" type="ORF">bhn_IV003</name>
</gene>
<dbReference type="KEGG" id="bhu:bhn_IV003"/>
<geneLocation type="plasmid" evidence="10">
    <name>pnp6</name>
</geneLocation>
<protein>
    <submittedName>
        <fullName evidence="9">TraG/TraD family protein</fullName>
    </submittedName>
</protein>
<evidence type="ECO:0000256" key="3">
    <source>
        <dbReference type="ARBA" id="ARBA00022475"/>
    </source>
</evidence>
<dbReference type="Proteomes" id="UP000179284">
    <property type="component" value="Plasmid pNP6"/>
</dbReference>
<dbReference type="PANTHER" id="PTHR37937">
    <property type="entry name" value="CONJUGATIVE TRANSFER: DNA TRANSPORT"/>
    <property type="match status" value="1"/>
</dbReference>
<evidence type="ECO:0000313" key="10">
    <source>
        <dbReference type="Proteomes" id="UP000179284"/>
    </source>
</evidence>
<dbReference type="Pfam" id="PF02534">
    <property type="entry name" value="T4SS-DNA_transf"/>
    <property type="match status" value="1"/>
</dbReference>
<keyword evidence="10" id="KW-1185">Reference proteome</keyword>
<keyword evidence="9" id="KW-0614">Plasmid</keyword>
<keyword evidence="5 8" id="KW-1133">Transmembrane helix</keyword>
<evidence type="ECO:0000256" key="7">
    <source>
        <dbReference type="SAM" id="MobiDB-lite"/>
    </source>
</evidence>
<evidence type="ECO:0000256" key="8">
    <source>
        <dbReference type="SAM" id="Phobius"/>
    </source>
</evidence>
<feature type="transmembrane region" description="Helical" evidence="8">
    <location>
        <begin position="6"/>
        <end position="26"/>
    </location>
</feature>
<proteinExistence type="inferred from homology"/>
<keyword evidence="4 8" id="KW-0812">Transmembrane</keyword>
<keyword evidence="6 8" id="KW-0472">Membrane</keyword>
<sequence length="511" mass="58473">MVYLPKFALLSVLFIFWWIYTLSIFYRHKTGRKWLIDRWNYRRTYLDLINKLNVKHSDPQRLLEDDLEYMQPWECDGVPFGMLGSFLAYRKTADKGHILIFGGSGRGKTQVYAIPTVLQFGKRKPAHIFCIDVKGDILEHVGDKRHVKKFIPHDPEKSCCFDAFRVVRSQDEDSQIEYFTNLSLMLVEDDPHSSQYFVKGGRDMLISACLYALKENKNATLYDIAVLLRQNDFDSLAQLIADAGNETAYNFIRQYENQKDSDVQGCYSHAVDATKIFAQKRMKKLLACDSGYEKMSDIQANSLEEYNNLVPMSLDDFENGYDIFLEIRENDLKQLAPLVSLVVDSVSLEILSRFDGVEGSNTPILMLLDEFASFNRMPNVLELEAKGRSKSCTCMILCQSFDQLFMHYSEHEVQTIVDNSPYIAVLSASGKTAKYFSDMAGNVKTLTTSVNDSQGETSRKTKGSTEKEEPFIAPSALANLHENGEVLLFFDGKHARAKLKPYYKWPDSQKH</sequence>
<organism evidence="9 10">
    <name type="scientific">Butyrivibrio hungatei</name>
    <dbReference type="NCBI Taxonomy" id="185008"/>
    <lineage>
        <taxon>Bacteria</taxon>
        <taxon>Bacillati</taxon>
        <taxon>Bacillota</taxon>
        <taxon>Clostridia</taxon>
        <taxon>Lachnospirales</taxon>
        <taxon>Lachnospiraceae</taxon>
        <taxon>Butyrivibrio</taxon>
    </lineage>
</organism>
<dbReference type="SUPFAM" id="SSF52540">
    <property type="entry name" value="P-loop containing nucleoside triphosphate hydrolases"/>
    <property type="match status" value="1"/>
</dbReference>
<reference evidence="10" key="1">
    <citation type="submission" date="2016-10" db="EMBL/GenBank/DDBJ databases">
        <title>The complete genome sequence of the rumen bacterium Butyrivibrio hungatei MB2003.</title>
        <authorList>
            <person name="Palevich N."/>
            <person name="Kelly W.J."/>
            <person name="Leahy S.C."/>
            <person name="Altermann E."/>
            <person name="Rakonjac J."/>
            <person name="Attwood G.T."/>
        </authorList>
    </citation>
    <scope>NUCLEOTIDE SEQUENCE [LARGE SCALE GENOMIC DNA]</scope>
    <source>
        <strain evidence="10">MB2003</strain>
        <plasmid evidence="10">Plasmid pnp6</plasmid>
    </source>
</reference>
<dbReference type="EMBL" id="CP017833">
    <property type="protein sequence ID" value="AOZ97949.1"/>
    <property type="molecule type" value="Genomic_DNA"/>
</dbReference>
<evidence type="ECO:0000256" key="1">
    <source>
        <dbReference type="ARBA" id="ARBA00004651"/>
    </source>
</evidence>
<evidence type="ECO:0000313" key="9">
    <source>
        <dbReference type="EMBL" id="AOZ97949.1"/>
    </source>
</evidence>
<dbReference type="CDD" id="cd01127">
    <property type="entry name" value="TrwB_TraG_TraD_VirD4"/>
    <property type="match status" value="1"/>
</dbReference>
<dbReference type="InterPro" id="IPR003688">
    <property type="entry name" value="TraG/VirD4"/>
</dbReference>
<evidence type="ECO:0000256" key="5">
    <source>
        <dbReference type="ARBA" id="ARBA00022989"/>
    </source>
</evidence>
<feature type="compositionally biased region" description="Basic and acidic residues" evidence="7">
    <location>
        <begin position="457"/>
        <end position="469"/>
    </location>
</feature>
<dbReference type="InterPro" id="IPR051539">
    <property type="entry name" value="T4SS-coupling_protein"/>
</dbReference>
<dbReference type="GO" id="GO:0005886">
    <property type="term" value="C:plasma membrane"/>
    <property type="evidence" value="ECO:0007669"/>
    <property type="project" value="UniProtKB-SubCell"/>
</dbReference>
<comment type="subcellular location">
    <subcellularLocation>
        <location evidence="1">Cell membrane</location>
        <topology evidence="1">Multi-pass membrane protein</topology>
    </subcellularLocation>
</comment>
<evidence type="ECO:0000256" key="4">
    <source>
        <dbReference type="ARBA" id="ARBA00022692"/>
    </source>
</evidence>
<comment type="similarity">
    <text evidence="2">Belongs to the VirD4/TraG family.</text>
</comment>
<name>A0A1D9P5Y6_9FIRM</name>